<evidence type="ECO:0000313" key="5">
    <source>
        <dbReference type="Proteomes" id="UP000799767"/>
    </source>
</evidence>
<dbReference type="Proteomes" id="UP000799767">
    <property type="component" value="Unassembled WGS sequence"/>
</dbReference>
<protein>
    <recommendedName>
        <fullName evidence="3">STB6-like N-terminal domain-containing protein</fullName>
    </recommendedName>
</protein>
<evidence type="ECO:0000259" key="3">
    <source>
        <dbReference type="Pfam" id="PF25995"/>
    </source>
</evidence>
<dbReference type="RefSeq" id="XP_033590285.1">
    <property type="nucleotide sequence ID" value="XM_033730381.1"/>
</dbReference>
<accession>A0A6A6PUU3</accession>
<reference evidence="4" key="1">
    <citation type="journal article" date="2020" name="Stud. Mycol.">
        <title>101 Dothideomycetes genomes: a test case for predicting lifestyles and emergence of pathogens.</title>
        <authorList>
            <person name="Haridas S."/>
            <person name="Albert R."/>
            <person name="Binder M."/>
            <person name="Bloem J."/>
            <person name="Labutti K."/>
            <person name="Salamov A."/>
            <person name="Andreopoulos B."/>
            <person name="Baker S."/>
            <person name="Barry K."/>
            <person name="Bills G."/>
            <person name="Bluhm B."/>
            <person name="Cannon C."/>
            <person name="Castanera R."/>
            <person name="Culley D."/>
            <person name="Daum C."/>
            <person name="Ezra D."/>
            <person name="Gonzalez J."/>
            <person name="Henrissat B."/>
            <person name="Kuo A."/>
            <person name="Liang C."/>
            <person name="Lipzen A."/>
            <person name="Lutzoni F."/>
            <person name="Magnuson J."/>
            <person name="Mondo S."/>
            <person name="Nolan M."/>
            <person name="Ohm R."/>
            <person name="Pangilinan J."/>
            <person name="Park H.-J."/>
            <person name="Ramirez L."/>
            <person name="Alfaro M."/>
            <person name="Sun H."/>
            <person name="Tritt A."/>
            <person name="Yoshinaga Y."/>
            <person name="Zwiers L.-H."/>
            <person name="Turgeon B."/>
            <person name="Goodwin S."/>
            <person name="Spatafora J."/>
            <person name="Crous P."/>
            <person name="Grigoriev I."/>
        </authorList>
    </citation>
    <scope>NUCLEOTIDE SEQUENCE</scope>
    <source>
        <strain evidence="4">CBS 113389</strain>
    </source>
</reference>
<dbReference type="EMBL" id="MU001635">
    <property type="protein sequence ID" value="KAF2483715.1"/>
    <property type="molecule type" value="Genomic_DNA"/>
</dbReference>
<feature type="non-terminal residue" evidence="4">
    <location>
        <position position="767"/>
    </location>
</feature>
<feature type="non-terminal residue" evidence="4">
    <location>
        <position position="1"/>
    </location>
</feature>
<evidence type="ECO:0000256" key="1">
    <source>
        <dbReference type="SAM" id="Coils"/>
    </source>
</evidence>
<feature type="compositionally biased region" description="Basic and acidic residues" evidence="2">
    <location>
        <begin position="569"/>
        <end position="579"/>
    </location>
</feature>
<dbReference type="PANTHER" id="PTHR31011">
    <property type="entry name" value="PROTEIN STB2-RELATED"/>
    <property type="match status" value="1"/>
</dbReference>
<feature type="coiled-coil region" evidence="1">
    <location>
        <begin position="685"/>
        <end position="730"/>
    </location>
</feature>
<sequence>QRFVLTDPIAFRYLEEDPTTTVLQRKQELQGYECYVVEQWATSRSHPTFTITTYTGDPSSTVLVDVLSVPTDESTWSARLRVYFKALNQYHAKRRETPLGILMVTNLSGFPSSLTVILVPDGDLRKHRNDFFVNENLKRLNCSGRVGLTLGPPSGATVAKFHQLYRTSDKNDIYQSVIELVKLCQTALLLFDKLEVDFADGLLCDITERAINDWWMDLGSRYYNVEPHDGILGPTTVAALIGLIMGARNRLHAVNAPFSKDAFDVESMKKGISAFQKQQRLPRSRRLCRRTMERLHTATKKAANSDSHWTVPKAVKNTVAELSGKGGEMVLDVVHRKDRATISEIETCDMERFVQLVGGERGKWLWYGRPLKSKSAKEAVGTTLRAGEEGKGVDGRALNFKESEHGGFTWAARKSVGDGLAALGGTHRRDDDDLAYTVEEDERSKGLLRRTTGLTKGRIKGAVGLGSHSRTISKDANLVPQSPTYLQRPSLDTPGTPLSPNISPRNSFDDSPAQRAKRPWQLQRSHTSPSSSPEGTKGSREASSQVAFDQKSDQEPSVRGSMDDDREVMEEADREENGEHLLRRTVSESHFFVINMQRHPAEAYPRHLSFSLAEDSVLIWSDVVDKDAESYFTEPKDQLADEEYFAREAKALRQMLNTLNASTVAFTQTQLEAIHAVFSKLDVDEGSLEKQHQEYRNQVDGLRANSETLLRAEQERLEEAGKEIETLAAKLEYEINGLKGKVEDVTAGVGDFKTSVARVEERVRELE</sequence>
<evidence type="ECO:0000313" key="4">
    <source>
        <dbReference type="EMBL" id="KAF2483715.1"/>
    </source>
</evidence>
<gene>
    <name evidence="4" type="ORF">BDY17DRAFT_242010</name>
</gene>
<dbReference type="PANTHER" id="PTHR31011:SF2">
    <property type="entry name" value="PROTEIN STB2-RELATED"/>
    <property type="match status" value="1"/>
</dbReference>
<dbReference type="Pfam" id="PF25995">
    <property type="entry name" value="STB6_N"/>
    <property type="match status" value="1"/>
</dbReference>
<feature type="region of interest" description="Disordered" evidence="2">
    <location>
        <begin position="473"/>
        <end position="579"/>
    </location>
</feature>
<dbReference type="OrthoDB" id="19806at2759"/>
<dbReference type="GO" id="GO:0070822">
    <property type="term" value="C:Sin3-type complex"/>
    <property type="evidence" value="ECO:0007669"/>
    <property type="project" value="TreeGrafter"/>
</dbReference>
<dbReference type="AlphaFoldDB" id="A0A6A6PUU3"/>
<keyword evidence="5" id="KW-1185">Reference proteome</keyword>
<proteinExistence type="predicted"/>
<dbReference type="InterPro" id="IPR059025">
    <property type="entry name" value="STB6_N"/>
</dbReference>
<name>A0A6A6PUU3_9PEZI</name>
<feature type="domain" description="STB6-like N-terminal" evidence="3">
    <location>
        <begin position="1"/>
        <end position="140"/>
    </location>
</feature>
<dbReference type="InterPro" id="IPR038919">
    <property type="entry name" value="STB2/STB2"/>
</dbReference>
<keyword evidence="1" id="KW-0175">Coiled coil</keyword>
<organism evidence="4 5">
    <name type="scientific">Neohortaea acidophila</name>
    <dbReference type="NCBI Taxonomy" id="245834"/>
    <lineage>
        <taxon>Eukaryota</taxon>
        <taxon>Fungi</taxon>
        <taxon>Dikarya</taxon>
        <taxon>Ascomycota</taxon>
        <taxon>Pezizomycotina</taxon>
        <taxon>Dothideomycetes</taxon>
        <taxon>Dothideomycetidae</taxon>
        <taxon>Mycosphaerellales</taxon>
        <taxon>Teratosphaeriaceae</taxon>
        <taxon>Neohortaea</taxon>
    </lineage>
</organism>
<evidence type="ECO:0000256" key="2">
    <source>
        <dbReference type="SAM" id="MobiDB-lite"/>
    </source>
</evidence>
<feature type="compositionally biased region" description="Polar residues" evidence="2">
    <location>
        <begin position="522"/>
        <end position="534"/>
    </location>
</feature>
<feature type="compositionally biased region" description="Polar residues" evidence="2">
    <location>
        <begin position="496"/>
        <end position="506"/>
    </location>
</feature>
<dbReference type="GeneID" id="54471383"/>